<name>L0IF49_HALRX</name>
<protein>
    <submittedName>
        <fullName evidence="2">Type IV secretory pathway, VirD4 component</fullName>
    </submittedName>
</protein>
<dbReference type="Proteomes" id="UP000010846">
    <property type="component" value="Chromosome"/>
</dbReference>
<dbReference type="HOGENOM" id="CLU_297123_0_0_2"/>
<dbReference type="GeneID" id="14377624"/>
<dbReference type="InterPro" id="IPR003688">
    <property type="entry name" value="TraG/VirD4"/>
</dbReference>
<feature type="region of interest" description="Disordered" evidence="1">
    <location>
        <begin position="1"/>
        <end position="44"/>
    </location>
</feature>
<feature type="region of interest" description="Disordered" evidence="1">
    <location>
        <begin position="952"/>
        <end position="1014"/>
    </location>
</feature>
<gene>
    <name evidence="2" type="ordered locus">Halru_2808</name>
</gene>
<dbReference type="Gene3D" id="3.40.50.300">
    <property type="entry name" value="P-loop containing nucleotide triphosphate hydrolases"/>
    <property type="match status" value="2"/>
</dbReference>
<dbReference type="InterPro" id="IPR027417">
    <property type="entry name" value="P-loop_NTPase"/>
</dbReference>
<dbReference type="RefSeq" id="WP_015301971.1">
    <property type="nucleotide sequence ID" value="NC_019964.1"/>
</dbReference>
<keyword evidence="3" id="KW-1185">Reference proteome</keyword>
<feature type="compositionally biased region" description="Basic and acidic residues" evidence="1">
    <location>
        <begin position="15"/>
        <end position="31"/>
    </location>
</feature>
<dbReference type="CDD" id="cd01127">
    <property type="entry name" value="TrwB_TraG_TraD_VirD4"/>
    <property type="match status" value="2"/>
</dbReference>
<accession>L0IF49</accession>
<dbReference type="PANTHER" id="PTHR30121">
    <property type="entry name" value="UNCHARACTERIZED PROTEIN YJGR-RELATED"/>
    <property type="match status" value="1"/>
</dbReference>
<dbReference type="OrthoDB" id="214394at2157"/>
<dbReference type="KEGG" id="hru:Halru_2808"/>
<proteinExistence type="predicted"/>
<feature type="compositionally biased region" description="Basic and acidic residues" evidence="1">
    <location>
        <begin position="970"/>
        <end position="991"/>
    </location>
</feature>
<dbReference type="GO" id="GO:0016020">
    <property type="term" value="C:membrane"/>
    <property type="evidence" value="ECO:0007669"/>
    <property type="project" value="InterPro"/>
</dbReference>
<organism evidence="2 3">
    <name type="scientific">Halovivax ruber (strain DSM 18193 / JCM 13892 / XH-70)</name>
    <dbReference type="NCBI Taxonomy" id="797302"/>
    <lineage>
        <taxon>Archaea</taxon>
        <taxon>Methanobacteriati</taxon>
        <taxon>Methanobacteriota</taxon>
        <taxon>Stenosarchaea group</taxon>
        <taxon>Halobacteria</taxon>
        <taxon>Halobacteriales</taxon>
        <taxon>Natrialbaceae</taxon>
        <taxon>Halovivax</taxon>
    </lineage>
</organism>
<evidence type="ECO:0000313" key="3">
    <source>
        <dbReference type="Proteomes" id="UP000010846"/>
    </source>
</evidence>
<dbReference type="STRING" id="797302.Halru_2808"/>
<dbReference type="PANTHER" id="PTHR30121:SF6">
    <property type="entry name" value="SLR6007 PROTEIN"/>
    <property type="match status" value="1"/>
</dbReference>
<dbReference type="EMBL" id="CP003050">
    <property type="protein sequence ID" value="AGB17379.1"/>
    <property type="molecule type" value="Genomic_DNA"/>
</dbReference>
<dbReference type="AlphaFoldDB" id="L0IF49"/>
<dbReference type="Pfam" id="PF02534">
    <property type="entry name" value="T4SS-DNA_transf"/>
    <property type="match status" value="1"/>
</dbReference>
<evidence type="ECO:0000313" key="2">
    <source>
        <dbReference type="EMBL" id="AGB17379.1"/>
    </source>
</evidence>
<sequence length="1014" mass="115578">MFGRFTGDDEEADGQEGHPPESESDQSHEGADNGPSTSTGEPYQIVERDHTRVGGKPVITHTEEEGLVAGPHVRKMFESGVDEPEKPLWIGYDDGAQTGFREAPIKFNSLFRHVWIAGTTGYGKTTWLVNSMLQLAYQGHGFVYFDPKGKDSRELLQRLPKDRLDDVIWVEPGSSDHDRSIGLNFLETPAAETEADLENEIENRIENLKAIFDTDEYWGINMESITESMGRAMMKSDREFSVIDMYFILLNAERRQQFAEEVEDPFIAEFCQEIADMEDDVVRPLTKRIKSWVENAIIRRIIARRESTVDFREVVDEDRIVIVRTPVENKDIKKMVTLGVMRNVWSAIQRRSYEMRETPKPYFVFADEFDDIASESLDVESMLARARSMRLSVTLASQYPSQLEESVVKAMKNNCDNLVTFSVNDDEDAAILMKRFRGYTAEDLMSTDQYTVWTKLPLEGGKYSEPVKLRTFPPYPPLRSHEAVDEIIEESLQRYGADVLTDEEIRANLIYGEYNEILTPEDDDEESELEADAKSIPTDRILEGVFAAQIRPEIDVDDEGFVAIADAKREIERRMGDTGYKSQLSNVIEQTLYDGQYAEVDRRSGQSVVKLTSAGLVELFGQDTGSSASGGSDDHRIILQKSYEAFTKLGYVTSLPTQEGDELADGIADLPIDPMDGETLAEVEARRDELREEYPAIWRLSEGRPVNIEAETSTIEKPKQTLTNLRKAVNTDRFCVFALKDESATRDEFGYWGRRAEQVLYDSWRDGNETAIDHGQLTFASSVDDDGRRHFYNKASFVEFDDGVYALRPAYDKDTERSISLEWVETDDGVVCRDSSGTVHARFDDLEELEEPSTNAFPAYYEYDRTEGEFIVWVEGEKHLYNSREEFEADWKRVYAPFVAELEFDRMPTENDFALVVFPDGDNSEFDEPQIYEKGDLQPLHQELDIGDAAFDEDADVGSPESADGEEDRNEERTESERRASERGSEKKDQSNADQNDVDEFVSMMATKFNEDER</sequence>
<evidence type="ECO:0000256" key="1">
    <source>
        <dbReference type="SAM" id="MobiDB-lite"/>
    </source>
</evidence>
<reference evidence="2" key="1">
    <citation type="submission" date="2011-09" db="EMBL/GenBank/DDBJ databases">
        <title>Complete sequence of Halovivax ruber XH-70.</title>
        <authorList>
            <consortium name="US DOE Joint Genome Institute"/>
            <person name="Lucas S."/>
            <person name="Han J."/>
            <person name="Lapidus A."/>
            <person name="Cheng J.-F."/>
            <person name="Goodwin L."/>
            <person name="Pitluck S."/>
            <person name="Peters L."/>
            <person name="Mikhailova N."/>
            <person name="Davenport K."/>
            <person name="Detter J.C."/>
            <person name="Han C."/>
            <person name="Tapia R."/>
            <person name="Land M."/>
            <person name="Hauser L."/>
            <person name="Kyrpides N."/>
            <person name="Ivanova N."/>
            <person name="Pagani I."/>
            <person name="Sproer C."/>
            <person name="Anderson I."/>
            <person name="Woyke T."/>
        </authorList>
    </citation>
    <scope>NUCLEOTIDE SEQUENCE</scope>
    <source>
        <strain evidence="2">XH-70</strain>
    </source>
</reference>
<dbReference type="InterPro" id="IPR051162">
    <property type="entry name" value="T4SS_component"/>
</dbReference>
<dbReference type="SUPFAM" id="SSF52540">
    <property type="entry name" value="P-loop containing nucleoside triphosphate hydrolases"/>
    <property type="match status" value="1"/>
</dbReference>
<dbReference type="eggNOG" id="arCOG04816">
    <property type="taxonomic scope" value="Archaea"/>
</dbReference>